<feature type="binding site" evidence="5">
    <location>
        <position position="353"/>
    </location>
    <ligand>
        <name>Zn(2+)</name>
        <dbReference type="ChEBI" id="CHEBI:29105"/>
    </ligand>
</feature>
<dbReference type="InterPro" id="IPR036511">
    <property type="entry name" value="TGT-like_sf"/>
</dbReference>
<gene>
    <name evidence="7" type="ORF">CHIRRI_LOCUS2289</name>
</gene>
<keyword evidence="1 5" id="KW-0963">Cytoplasm</keyword>
<feature type="binding site" evidence="5">
    <location>
        <position position="327"/>
    </location>
    <ligand>
        <name>Zn(2+)</name>
        <dbReference type="ChEBI" id="CHEBI:29105"/>
    </ligand>
</feature>
<evidence type="ECO:0000256" key="1">
    <source>
        <dbReference type="ARBA" id="ARBA00022490"/>
    </source>
</evidence>
<accession>A0A9N9RM26</accession>
<dbReference type="InterPro" id="IPR002616">
    <property type="entry name" value="tRNA_ribo_trans-like"/>
</dbReference>
<name>A0A9N9RM26_9DIPT</name>
<evidence type="ECO:0000313" key="7">
    <source>
        <dbReference type="EMBL" id="CAG9799320.1"/>
    </source>
</evidence>
<dbReference type="InterPro" id="IPR028592">
    <property type="entry name" value="QTRTD1"/>
</dbReference>
<comment type="subcellular location">
    <subcellularLocation>
        <location evidence="5">Cytoplasm</location>
    </subcellularLocation>
</comment>
<dbReference type="OrthoDB" id="27601at2759"/>
<evidence type="ECO:0000256" key="2">
    <source>
        <dbReference type="ARBA" id="ARBA00022694"/>
    </source>
</evidence>
<comment type="subunit">
    <text evidence="5">Heterodimer of a catalytic subunit and an accessory subunit.</text>
</comment>
<reference evidence="7" key="1">
    <citation type="submission" date="2022-01" db="EMBL/GenBank/DDBJ databases">
        <authorList>
            <person name="King R."/>
        </authorList>
    </citation>
    <scope>NUCLEOTIDE SEQUENCE</scope>
</reference>
<dbReference type="GO" id="GO:0008479">
    <property type="term" value="F:tRNA-guanosine(34) queuine transglycosylase activity"/>
    <property type="evidence" value="ECO:0007669"/>
    <property type="project" value="UniProtKB-UniRule"/>
</dbReference>
<dbReference type="SUPFAM" id="SSF51713">
    <property type="entry name" value="tRNA-guanine transglycosylase"/>
    <property type="match status" value="1"/>
</dbReference>
<evidence type="ECO:0000256" key="3">
    <source>
        <dbReference type="ARBA" id="ARBA00022723"/>
    </source>
</evidence>
<protein>
    <recommendedName>
        <fullName evidence="5">Queuine tRNA-ribosyltransferase accessory subunit 2</fullName>
    </recommendedName>
    <alternativeName>
        <fullName evidence="5">Queuine tRNA-ribosyltransferase domain-containing protein 1</fullName>
    </alternativeName>
</protein>
<dbReference type="PANTHER" id="PTHR46064">
    <property type="entry name" value="QUEUINE TRNA-RIBOSYLTRANSFERASE ACCESSORY SUBUNIT 2"/>
    <property type="match status" value="1"/>
</dbReference>
<keyword evidence="8" id="KW-1185">Reference proteome</keyword>
<dbReference type="GO" id="GO:0005737">
    <property type="term" value="C:cytoplasm"/>
    <property type="evidence" value="ECO:0007669"/>
    <property type="project" value="UniProtKB-SubCell"/>
</dbReference>
<comment type="function">
    <text evidence="5">Non-catalytic subunit of the queuine tRNA-ribosyltransferase (TGT) that catalyzes the base-exchange of a guanine (G) residue with queuine (Q) at position 34 (anticodon wobble position) in tRNAs with GU(N) anticodons (tRNA-Asp, -Asn, -His and -Tyr), resulting in the hypermodified nucleoside queuosine (7-(((4,5-cis-dihydroxy-2-cyclopenten-1-yl)amino)methyl)-7-deazaguanosine).</text>
</comment>
<keyword evidence="3 5" id="KW-0479">Metal-binding</keyword>
<feature type="domain" description="tRNA-guanine(15) transglycosylase-like" evidence="6">
    <location>
        <begin position="13"/>
        <end position="385"/>
    </location>
</feature>
<reference evidence="7" key="2">
    <citation type="submission" date="2022-10" db="EMBL/GenBank/DDBJ databases">
        <authorList>
            <consortium name="ENA_rothamsted_submissions"/>
            <consortium name="culmorum"/>
            <person name="King R."/>
        </authorList>
    </citation>
    <scope>NUCLEOTIDE SEQUENCE</scope>
</reference>
<dbReference type="PANTHER" id="PTHR46064:SF1">
    <property type="entry name" value="QUEUINE TRNA-RIBOSYLTRANSFERASE ACCESSORY SUBUNIT 2"/>
    <property type="match status" value="1"/>
</dbReference>
<feature type="binding site" evidence="5">
    <location>
        <position position="324"/>
    </location>
    <ligand>
        <name>Zn(2+)</name>
        <dbReference type="ChEBI" id="CHEBI:29105"/>
    </ligand>
</feature>
<keyword evidence="2 5" id="KW-0819">tRNA processing</keyword>
<organism evidence="7 8">
    <name type="scientific">Chironomus riparius</name>
    <dbReference type="NCBI Taxonomy" id="315576"/>
    <lineage>
        <taxon>Eukaryota</taxon>
        <taxon>Metazoa</taxon>
        <taxon>Ecdysozoa</taxon>
        <taxon>Arthropoda</taxon>
        <taxon>Hexapoda</taxon>
        <taxon>Insecta</taxon>
        <taxon>Pterygota</taxon>
        <taxon>Neoptera</taxon>
        <taxon>Endopterygota</taxon>
        <taxon>Diptera</taxon>
        <taxon>Nematocera</taxon>
        <taxon>Chironomoidea</taxon>
        <taxon>Chironomidae</taxon>
        <taxon>Chironominae</taxon>
        <taxon>Chironomus</taxon>
    </lineage>
</organism>
<dbReference type="InterPro" id="IPR050852">
    <property type="entry name" value="Queuine_tRNA-ribosyltrfase"/>
</dbReference>
<dbReference type="Gene3D" id="3.20.20.105">
    <property type="entry name" value="Queuine tRNA-ribosyltransferase-like"/>
    <property type="match status" value="1"/>
</dbReference>
<dbReference type="Proteomes" id="UP001153620">
    <property type="component" value="Chromosome 1"/>
</dbReference>
<dbReference type="GO" id="GO:0046872">
    <property type="term" value="F:metal ion binding"/>
    <property type="evidence" value="ECO:0007669"/>
    <property type="project" value="UniProtKB-KW"/>
</dbReference>
<dbReference type="AlphaFoldDB" id="A0A9N9RM26"/>
<evidence type="ECO:0000259" key="6">
    <source>
        <dbReference type="Pfam" id="PF01702"/>
    </source>
</evidence>
<evidence type="ECO:0000313" key="8">
    <source>
        <dbReference type="Proteomes" id="UP001153620"/>
    </source>
</evidence>
<dbReference type="EMBL" id="OU895877">
    <property type="protein sequence ID" value="CAG9799320.1"/>
    <property type="molecule type" value="Genomic_DNA"/>
</dbReference>
<dbReference type="HAMAP" id="MF_03043">
    <property type="entry name" value="QTRT2"/>
    <property type="match status" value="1"/>
</dbReference>
<comment type="similarity">
    <text evidence="5">Belongs to the queuine tRNA-ribosyltransferase family. QTRT2 subfamily.</text>
</comment>
<dbReference type="GO" id="GO:0006400">
    <property type="term" value="P:tRNA modification"/>
    <property type="evidence" value="ECO:0007669"/>
    <property type="project" value="InterPro"/>
</dbReference>
<sequence>MKFVIEPAKKCAGRLGLLTGIDRIPDKSYKTPLLLFTEQNLSREVLEISGFQNIAVLLSFDCSVQMTNALKLYKKGISEFIGLKECLTFVTIKNPCYPCLTGHHEKGSLPVYKKSGKINVTSEDYMTFIKESMPDFFVTLADGDTWHDCSKKRIIKSNERSNEMLDECIKHQQGIKVKWSKMIGTVEGGYSEHERRKSVDHIKQHDEKIIGYFIDGLHRNGHDAVSLDSIKVNEIVKYTLSILPHDKIKIMLGAFLPNQVLELVSIGIDVFDSSFAILVSKMNRALTFNFNLQNPALLDSGPEIDLTDSKYKDDFSPFVESCQCLTCKQHTKAYTNHLLNTKELLGPMLLTIHNLHHYKMYFEAIRECIKNDELSDLKEMIDVQYKNKTFSYEVQKNVAQTN</sequence>
<feature type="binding site" evidence="5">
    <location>
        <position position="322"/>
    </location>
    <ligand>
        <name>Zn(2+)</name>
        <dbReference type="ChEBI" id="CHEBI:29105"/>
    </ligand>
</feature>
<comment type="cofactor">
    <cofactor evidence="5">
        <name>Zn(2+)</name>
        <dbReference type="ChEBI" id="CHEBI:29105"/>
    </cofactor>
    <text evidence="5">Binds 1 zinc ion per subunit.</text>
</comment>
<keyword evidence="4 5" id="KW-0862">Zinc</keyword>
<dbReference type="Pfam" id="PF01702">
    <property type="entry name" value="TGT"/>
    <property type="match status" value="1"/>
</dbReference>
<evidence type="ECO:0000256" key="5">
    <source>
        <dbReference type="HAMAP-Rule" id="MF_03043"/>
    </source>
</evidence>
<evidence type="ECO:0000256" key="4">
    <source>
        <dbReference type="ARBA" id="ARBA00022833"/>
    </source>
</evidence>
<proteinExistence type="inferred from homology"/>
<dbReference type="NCBIfam" id="TIGR00449">
    <property type="entry name" value="tgt_general"/>
    <property type="match status" value="1"/>
</dbReference>